<dbReference type="Pfam" id="PF13173">
    <property type="entry name" value="AAA_14"/>
    <property type="match status" value="1"/>
</dbReference>
<reference evidence="2 3" key="1">
    <citation type="submission" date="2021-01" db="EMBL/GenBank/DDBJ databases">
        <title>Whole genome shotgun sequence of Cellulomonas oligotrophica NBRC 109435.</title>
        <authorList>
            <person name="Komaki H."/>
            <person name="Tamura T."/>
        </authorList>
    </citation>
    <scope>NUCLEOTIDE SEQUENCE [LARGE SCALE GENOMIC DNA]</scope>
    <source>
        <strain evidence="2 3">NBRC 109435</strain>
    </source>
</reference>
<accession>A0ABQ4D945</accession>
<dbReference type="PANTHER" id="PTHR33295">
    <property type="entry name" value="ATPASE"/>
    <property type="match status" value="1"/>
</dbReference>
<name>A0ABQ4D945_9CELL</name>
<proteinExistence type="predicted"/>
<dbReference type="InterPro" id="IPR027417">
    <property type="entry name" value="P-loop_NTPase"/>
</dbReference>
<dbReference type="Proteomes" id="UP000618382">
    <property type="component" value="Unassembled WGS sequence"/>
</dbReference>
<feature type="domain" description="AAA" evidence="1">
    <location>
        <begin position="81"/>
        <end position="221"/>
    </location>
</feature>
<sequence>MATHLAITPPLLASPRYSDGMRDDEIRRHLTQMNPWWRAVVSGTAPTAWVSDSRTLRDLSRHDMGHRSTILDDIATGPLDDQLVVLSGPRRIGKSVTLLQTIERLCTRDDVDPRQIIHVPCDGMTVQDLRRVLVVGRALTSSVDQEGTRRRVWLFDEISAIRGWSAVLKGARDNTDLGDDTLVATGSRWADDEDIEGNLLAGRAGRGTRRRRTLLPMSFRDHVRATLPNLALPETLHPGALQGAEARRTFASYELFVDDLDLAWQSYLTSGGFPRAVAEHAQLGAVTDGYMADLEAWLHRDVEPTAGPESIPLLLDALSRRATSPLSVASAAQDLGYASKDTFDLRLRRMIASHALLRCPQREDGRFVPRTQAKYYLTDPLLAWLPQRRRAGVGAPDMTRLTEATVAVTLARAVDELDEGRWLHGDTIGYTRTGGDREIDLAPVTVPSPDGATSTTPIECKWVDRGWKGEARTITGRFGYGIVATKTLLDLDGPVWAVPAPLLAAALLPQGPAAR</sequence>
<evidence type="ECO:0000313" key="2">
    <source>
        <dbReference type="EMBL" id="GIG32219.1"/>
    </source>
</evidence>
<protein>
    <submittedName>
        <fullName evidence="2">ATPase</fullName>
    </submittedName>
</protein>
<keyword evidence="3" id="KW-1185">Reference proteome</keyword>
<dbReference type="EMBL" id="BONN01000003">
    <property type="protein sequence ID" value="GIG32219.1"/>
    <property type="molecule type" value="Genomic_DNA"/>
</dbReference>
<dbReference type="InterPro" id="IPR041682">
    <property type="entry name" value="AAA_14"/>
</dbReference>
<organism evidence="2 3">
    <name type="scientific">Cellulomonas oligotrophica</name>
    <dbReference type="NCBI Taxonomy" id="931536"/>
    <lineage>
        <taxon>Bacteria</taxon>
        <taxon>Bacillati</taxon>
        <taxon>Actinomycetota</taxon>
        <taxon>Actinomycetes</taxon>
        <taxon>Micrococcales</taxon>
        <taxon>Cellulomonadaceae</taxon>
        <taxon>Cellulomonas</taxon>
    </lineage>
</organism>
<gene>
    <name evidence="2" type="ORF">Col01nite_13780</name>
</gene>
<dbReference type="SUPFAM" id="SSF52540">
    <property type="entry name" value="P-loop containing nucleoside triphosphate hydrolases"/>
    <property type="match status" value="1"/>
</dbReference>
<evidence type="ECO:0000259" key="1">
    <source>
        <dbReference type="Pfam" id="PF13173"/>
    </source>
</evidence>
<dbReference type="PANTHER" id="PTHR33295:SF18">
    <property type="entry name" value="AAA+ ATPASE DOMAIN-CONTAINING PROTEIN"/>
    <property type="match status" value="1"/>
</dbReference>
<evidence type="ECO:0000313" key="3">
    <source>
        <dbReference type="Proteomes" id="UP000618382"/>
    </source>
</evidence>
<comment type="caution">
    <text evidence="2">The sequence shown here is derived from an EMBL/GenBank/DDBJ whole genome shotgun (WGS) entry which is preliminary data.</text>
</comment>